<evidence type="ECO:0000256" key="1">
    <source>
        <dbReference type="SAM" id="MobiDB-lite"/>
    </source>
</evidence>
<evidence type="ECO:0000313" key="3">
    <source>
        <dbReference type="Proteomes" id="UP000314294"/>
    </source>
</evidence>
<evidence type="ECO:0000313" key="2">
    <source>
        <dbReference type="EMBL" id="TNN23955.1"/>
    </source>
</evidence>
<reference evidence="2 3" key="1">
    <citation type="submission" date="2019-03" db="EMBL/GenBank/DDBJ databases">
        <title>First draft genome of Liparis tanakae, snailfish: a comprehensive survey of snailfish specific genes.</title>
        <authorList>
            <person name="Kim W."/>
            <person name="Song I."/>
            <person name="Jeong J.-H."/>
            <person name="Kim D."/>
            <person name="Kim S."/>
            <person name="Ryu S."/>
            <person name="Song J.Y."/>
            <person name="Lee S.K."/>
        </authorList>
    </citation>
    <scope>NUCLEOTIDE SEQUENCE [LARGE SCALE GENOMIC DNA]</scope>
    <source>
        <tissue evidence="2">Muscle</tissue>
    </source>
</reference>
<sequence length="214" mass="23354">MDLERSVRVVLGALLGGGGAVEKRHGVEDEGEGDEDPLDRRLRALRAAPRRPAHPVFTALIWSQSGEPANLHLARTLFRLRLEPDFLMLSVGPQRVRRWLSALEESSSPTASAPLKPISCWLSALEESSSPTASAPLKPISCWRCRSRVPTPCGYSPNQTSSVPHQAAHCGPGAGSRAEDGEREERSRRERCFIQTCSVVAMATVAVARPRMVQ</sequence>
<comment type="caution">
    <text evidence="2">The sequence shown here is derived from an EMBL/GenBank/DDBJ whole genome shotgun (WGS) entry which is preliminary data.</text>
</comment>
<proteinExistence type="predicted"/>
<accession>A0A4Z2E5A6</accession>
<dbReference type="Proteomes" id="UP000314294">
    <property type="component" value="Unassembled WGS sequence"/>
</dbReference>
<name>A0A4Z2E5A6_9TELE</name>
<organism evidence="2 3">
    <name type="scientific">Liparis tanakae</name>
    <name type="common">Tanaka's snailfish</name>
    <dbReference type="NCBI Taxonomy" id="230148"/>
    <lineage>
        <taxon>Eukaryota</taxon>
        <taxon>Metazoa</taxon>
        <taxon>Chordata</taxon>
        <taxon>Craniata</taxon>
        <taxon>Vertebrata</taxon>
        <taxon>Euteleostomi</taxon>
        <taxon>Actinopterygii</taxon>
        <taxon>Neopterygii</taxon>
        <taxon>Teleostei</taxon>
        <taxon>Neoteleostei</taxon>
        <taxon>Acanthomorphata</taxon>
        <taxon>Eupercaria</taxon>
        <taxon>Perciformes</taxon>
        <taxon>Cottioidei</taxon>
        <taxon>Cottales</taxon>
        <taxon>Liparidae</taxon>
        <taxon>Liparis</taxon>
    </lineage>
</organism>
<keyword evidence="3" id="KW-1185">Reference proteome</keyword>
<dbReference type="AlphaFoldDB" id="A0A4Z2E5A6"/>
<protein>
    <submittedName>
        <fullName evidence="2">Uncharacterized protein</fullName>
    </submittedName>
</protein>
<dbReference type="EMBL" id="SRLO01016844">
    <property type="protein sequence ID" value="TNN23955.1"/>
    <property type="molecule type" value="Genomic_DNA"/>
</dbReference>
<gene>
    <name evidence="2" type="ORF">EYF80_065923</name>
</gene>
<feature type="region of interest" description="Disordered" evidence="1">
    <location>
        <begin position="156"/>
        <end position="185"/>
    </location>
</feature>